<dbReference type="InterPro" id="IPR013783">
    <property type="entry name" value="Ig-like_fold"/>
</dbReference>
<dbReference type="SUPFAM" id="SSF49452">
    <property type="entry name" value="Starch-binding domain-like"/>
    <property type="match status" value="1"/>
</dbReference>
<dbReference type="AlphaFoldDB" id="A0A914LW28"/>
<evidence type="ECO:0000313" key="4">
    <source>
        <dbReference type="Proteomes" id="UP000887563"/>
    </source>
</evidence>
<evidence type="ECO:0000256" key="2">
    <source>
        <dbReference type="SAM" id="MobiDB-lite"/>
    </source>
</evidence>
<proteinExistence type="predicted"/>
<name>A0A914LW28_MELIC</name>
<evidence type="ECO:0000259" key="3">
    <source>
        <dbReference type="PROSITE" id="PS51166"/>
    </source>
</evidence>
<dbReference type="SMART" id="SM01065">
    <property type="entry name" value="CBM_2"/>
    <property type="match status" value="1"/>
</dbReference>
<dbReference type="Gene3D" id="2.60.40.10">
    <property type="entry name" value="Immunoglobulins"/>
    <property type="match status" value="1"/>
</dbReference>
<accession>A0A914LW28</accession>
<feature type="coiled-coil region" evidence="1">
    <location>
        <begin position="183"/>
        <end position="210"/>
    </location>
</feature>
<reference evidence="5" key="1">
    <citation type="submission" date="2022-11" db="UniProtKB">
        <authorList>
            <consortium name="WormBaseParasite"/>
        </authorList>
    </citation>
    <scope>IDENTIFICATION</scope>
</reference>
<dbReference type="PROSITE" id="PS51166">
    <property type="entry name" value="CBM20"/>
    <property type="match status" value="1"/>
</dbReference>
<organism evidence="4 5">
    <name type="scientific">Meloidogyne incognita</name>
    <name type="common">Southern root-knot nematode worm</name>
    <name type="synonym">Oxyuris incognita</name>
    <dbReference type="NCBI Taxonomy" id="6306"/>
    <lineage>
        <taxon>Eukaryota</taxon>
        <taxon>Metazoa</taxon>
        <taxon>Ecdysozoa</taxon>
        <taxon>Nematoda</taxon>
        <taxon>Chromadorea</taxon>
        <taxon>Rhabditida</taxon>
        <taxon>Tylenchina</taxon>
        <taxon>Tylenchomorpha</taxon>
        <taxon>Tylenchoidea</taxon>
        <taxon>Meloidogynidae</taxon>
        <taxon>Meloidogyninae</taxon>
        <taxon>Meloidogyne</taxon>
        <taxon>Meloidogyne incognita group</taxon>
    </lineage>
</organism>
<feature type="region of interest" description="Disordered" evidence="2">
    <location>
        <begin position="349"/>
        <end position="375"/>
    </location>
</feature>
<dbReference type="Proteomes" id="UP000887563">
    <property type="component" value="Unplaced"/>
</dbReference>
<sequence length="396" mass="44764">MVTIYFSVSVPFPISDDQFVFVTGSSKKLGHWKANKALKLKKDKDDRWVGLAHLYEPINFIYFIGHYIKSEKENEKVLAIFQWETLVKPRSLEFSDVFCYRRVKLRDVFGEEGEDLNYNSGGDMNQVALKVPGDSLKLCRKRKLEDYVVERLDLDNKKKKSKSTRMVTGDEHRERLRERDDIIRERDIQINNLQLRVDLLERENRRLERFADRCLDIAEQAMQRLPRQNNPQQPHQNIVANAVAGGQEVNNDAGNVQGNVVVGAAPQRAGGAGYGNRGVNIGGGNEQGNPIVGVVAQRNGGGAGYGDRLLLRDRIYNNNNTDMEIRWMPFYMLLVMVMAISSCLNSSRSNSSRSNSSRSNSSRFSSCISNSSRSNSRLKICPNVCLSTPITTTFAC</sequence>
<keyword evidence="4" id="KW-1185">Reference proteome</keyword>
<dbReference type="WBParaSite" id="Minc3s00741g16741">
    <property type="protein sequence ID" value="Minc3s00741g16741"/>
    <property type="gene ID" value="Minc3s00741g16741"/>
</dbReference>
<dbReference type="InterPro" id="IPR013784">
    <property type="entry name" value="Carb-bd-like_fold"/>
</dbReference>
<dbReference type="Pfam" id="PF00686">
    <property type="entry name" value="CBM_20"/>
    <property type="match status" value="1"/>
</dbReference>
<keyword evidence="1" id="KW-0175">Coiled coil</keyword>
<evidence type="ECO:0000313" key="5">
    <source>
        <dbReference type="WBParaSite" id="Minc3s00741g16741"/>
    </source>
</evidence>
<feature type="domain" description="CBM20" evidence="3">
    <location>
        <begin position="1"/>
        <end position="120"/>
    </location>
</feature>
<evidence type="ECO:0000256" key="1">
    <source>
        <dbReference type="SAM" id="Coils"/>
    </source>
</evidence>
<dbReference type="GO" id="GO:2001070">
    <property type="term" value="F:starch binding"/>
    <property type="evidence" value="ECO:0007669"/>
    <property type="project" value="InterPro"/>
</dbReference>
<protein>
    <submittedName>
        <fullName evidence="5">CBM20 domain-containing protein</fullName>
    </submittedName>
</protein>
<dbReference type="InterPro" id="IPR002044">
    <property type="entry name" value="CBM20"/>
</dbReference>